<reference evidence="5" key="1">
    <citation type="journal article" date="2023" name="Mol. Phylogenet. Evol.">
        <title>Genome-scale phylogeny and comparative genomics of the fungal order Sordariales.</title>
        <authorList>
            <person name="Hensen N."/>
            <person name="Bonometti L."/>
            <person name="Westerberg I."/>
            <person name="Brannstrom I.O."/>
            <person name="Guillou S."/>
            <person name="Cros-Aarteil S."/>
            <person name="Calhoun S."/>
            <person name="Haridas S."/>
            <person name="Kuo A."/>
            <person name="Mondo S."/>
            <person name="Pangilinan J."/>
            <person name="Riley R."/>
            <person name="LaButti K."/>
            <person name="Andreopoulos B."/>
            <person name="Lipzen A."/>
            <person name="Chen C."/>
            <person name="Yan M."/>
            <person name="Daum C."/>
            <person name="Ng V."/>
            <person name="Clum A."/>
            <person name="Steindorff A."/>
            <person name="Ohm R.A."/>
            <person name="Martin F."/>
            <person name="Silar P."/>
            <person name="Natvig D.O."/>
            <person name="Lalanne C."/>
            <person name="Gautier V."/>
            <person name="Ament-Velasquez S.L."/>
            <person name="Kruys A."/>
            <person name="Hutchinson M.I."/>
            <person name="Powell A.J."/>
            <person name="Barry K."/>
            <person name="Miller A.N."/>
            <person name="Grigoriev I.V."/>
            <person name="Debuchy R."/>
            <person name="Gladieux P."/>
            <person name="Hiltunen Thoren M."/>
            <person name="Johannesson H."/>
        </authorList>
    </citation>
    <scope>NUCLEOTIDE SEQUENCE</scope>
    <source>
        <strain evidence="5">CBS 118394</strain>
    </source>
</reference>
<evidence type="ECO:0008006" key="7">
    <source>
        <dbReference type="Google" id="ProtNLM"/>
    </source>
</evidence>
<name>A0AAE0HYW4_9PEZI</name>
<dbReference type="PANTHER" id="PTHR24180:SF45">
    <property type="entry name" value="POLY [ADP-RIBOSE] POLYMERASE TANKYRASE"/>
    <property type="match status" value="1"/>
</dbReference>
<dbReference type="InterPro" id="IPR051637">
    <property type="entry name" value="Ank_repeat_dom-contain_49"/>
</dbReference>
<keyword evidence="6" id="KW-1185">Reference proteome</keyword>
<feature type="compositionally biased region" description="Low complexity" evidence="4">
    <location>
        <begin position="533"/>
        <end position="543"/>
    </location>
</feature>
<feature type="compositionally biased region" description="Polar residues" evidence="4">
    <location>
        <begin position="109"/>
        <end position="130"/>
    </location>
</feature>
<sequence>SPTSATARISPGGSRIGRPPQWTISRSRKLARLYVYTTLSIEKIIKVLENDVFKPRQGTRESSTFMSHHHVRTSRRTNIEVKPPQTAIIGEEFNPLSTVPSSTSGSGSNMRSTPSFEFGTLSPSTSSSGITEGLRRLSIPMWSVEQENTRGGSFDSGSFGVREVQRRVSDCSTNYARQISTLLKRFSISSSSEPEDDEQQQEYRPSSGGSTDSEPAAVSEAFPEPGFALPGDFLGAHSRNCAEFPGQEHGSGTCWCSIARETSSLDGSWLLSTGELGDLARVILDDPSKANIFMRDCFGNTPLHLFASMEGYREVLLGMVLHSDSVRTTNNASQTFLHVLNVEWFSDLDSPSALLKQLLAFLAHSAPDLVYDTDVYGRNFFHRAHSLIHDEEILAGLLSPFNPIAASRRDAFGFNPLANTQLGGEGPFIPPRRVGSRSPSEEDSTPTRPGSRPSSADEVSFLAYHARLVQVIQSSYNNARVEDVEGRNGLHCLAEAIINQQTMDEQRSAISTGRPMKRKLDTKDTGSVSPIASTSTTSVGSSSNAEGTLVARLRHVEGLTIHSAHPVDINHYDKHGNTVLMAFIKHISDAQDDKSKTLMTILETLIRAGVRLEARNRRGETALLVAARLGRKTALTTLLEHGANVYARDVDGRGVLEVIDETCRRARSDVSLYARLEACRVLLTGRRDWGVVLKPSIVSEWRTREGVYP</sequence>
<feature type="region of interest" description="Disordered" evidence="4">
    <location>
        <begin position="189"/>
        <end position="222"/>
    </location>
</feature>
<evidence type="ECO:0000256" key="2">
    <source>
        <dbReference type="ARBA" id="ARBA00023043"/>
    </source>
</evidence>
<evidence type="ECO:0000256" key="3">
    <source>
        <dbReference type="PROSITE-ProRule" id="PRU00023"/>
    </source>
</evidence>
<feature type="compositionally biased region" description="Low complexity" evidence="4">
    <location>
        <begin position="97"/>
        <end position="108"/>
    </location>
</feature>
<evidence type="ECO:0000313" key="5">
    <source>
        <dbReference type="EMBL" id="KAK3315420.1"/>
    </source>
</evidence>
<reference evidence="5" key="2">
    <citation type="submission" date="2023-06" db="EMBL/GenBank/DDBJ databases">
        <authorList>
            <consortium name="Lawrence Berkeley National Laboratory"/>
            <person name="Haridas S."/>
            <person name="Hensen N."/>
            <person name="Bonometti L."/>
            <person name="Westerberg I."/>
            <person name="Brannstrom I.O."/>
            <person name="Guillou S."/>
            <person name="Cros-Aarteil S."/>
            <person name="Calhoun S."/>
            <person name="Kuo A."/>
            <person name="Mondo S."/>
            <person name="Pangilinan J."/>
            <person name="Riley R."/>
            <person name="Labutti K."/>
            <person name="Andreopoulos B."/>
            <person name="Lipzen A."/>
            <person name="Chen C."/>
            <person name="Yanf M."/>
            <person name="Daum C."/>
            <person name="Ng V."/>
            <person name="Clum A."/>
            <person name="Steindorff A."/>
            <person name="Ohm R."/>
            <person name="Martin F."/>
            <person name="Silar P."/>
            <person name="Natvig D."/>
            <person name="Lalanne C."/>
            <person name="Gautier V."/>
            <person name="Ament-Velasquez S.L."/>
            <person name="Kruys A."/>
            <person name="Hutchinson M.I."/>
            <person name="Powell A.J."/>
            <person name="Barry K."/>
            <person name="Miller A.N."/>
            <person name="Grigoriev I.V."/>
            <person name="Debuchy R."/>
            <person name="Gladieux P."/>
            <person name="Thoren M.H."/>
            <person name="Johannesson H."/>
        </authorList>
    </citation>
    <scope>NUCLEOTIDE SEQUENCE</scope>
    <source>
        <strain evidence="5">CBS 118394</strain>
    </source>
</reference>
<protein>
    <recommendedName>
        <fullName evidence="7">Ankyrin repeat protein</fullName>
    </recommendedName>
</protein>
<evidence type="ECO:0000313" key="6">
    <source>
        <dbReference type="Proteomes" id="UP001283341"/>
    </source>
</evidence>
<organism evidence="5 6">
    <name type="scientific">Apodospora peruviana</name>
    <dbReference type="NCBI Taxonomy" id="516989"/>
    <lineage>
        <taxon>Eukaryota</taxon>
        <taxon>Fungi</taxon>
        <taxon>Dikarya</taxon>
        <taxon>Ascomycota</taxon>
        <taxon>Pezizomycotina</taxon>
        <taxon>Sordariomycetes</taxon>
        <taxon>Sordariomycetidae</taxon>
        <taxon>Sordariales</taxon>
        <taxon>Lasiosphaeriaceae</taxon>
        <taxon>Apodospora</taxon>
    </lineage>
</organism>
<proteinExistence type="predicted"/>
<dbReference type="SUPFAM" id="SSF48403">
    <property type="entry name" value="Ankyrin repeat"/>
    <property type="match status" value="1"/>
</dbReference>
<dbReference type="EMBL" id="JAUEDM010000006">
    <property type="protein sequence ID" value="KAK3315420.1"/>
    <property type="molecule type" value="Genomic_DNA"/>
</dbReference>
<comment type="caution">
    <text evidence="5">The sequence shown here is derived from an EMBL/GenBank/DDBJ whole genome shotgun (WGS) entry which is preliminary data.</text>
</comment>
<feature type="non-terminal residue" evidence="5">
    <location>
        <position position="1"/>
    </location>
</feature>
<feature type="repeat" description="ANK" evidence="3">
    <location>
        <begin position="618"/>
        <end position="650"/>
    </location>
</feature>
<dbReference type="Gene3D" id="1.25.40.20">
    <property type="entry name" value="Ankyrin repeat-containing domain"/>
    <property type="match status" value="1"/>
</dbReference>
<dbReference type="Pfam" id="PF00023">
    <property type="entry name" value="Ank"/>
    <property type="match status" value="1"/>
</dbReference>
<gene>
    <name evidence="5" type="ORF">B0H66DRAFT_628507</name>
</gene>
<dbReference type="AlphaFoldDB" id="A0AAE0HYW4"/>
<feature type="region of interest" description="Disordered" evidence="4">
    <location>
        <begin position="95"/>
        <end position="130"/>
    </location>
</feature>
<dbReference type="Proteomes" id="UP001283341">
    <property type="component" value="Unassembled WGS sequence"/>
</dbReference>
<dbReference type="PROSITE" id="PS50088">
    <property type="entry name" value="ANK_REPEAT"/>
    <property type="match status" value="1"/>
</dbReference>
<feature type="compositionally biased region" description="Polar residues" evidence="4">
    <location>
        <begin position="203"/>
        <end position="213"/>
    </location>
</feature>
<feature type="region of interest" description="Disordered" evidence="4">
    <location>
        <begin position="1"/>
        <end position="20"/>
    </location>
</feature>
<keyword evidence="2 3" id="KW-0040">ANK repeat</keyword>
<feature type="region of interest" description="Disordered" evidence="4">
    <location>
        <begin position="422"/>
        <end position="456"/>
    </location>
</feature>
<dbReference type="PANTHER" id="PTHR24180">
    <property type="entry name" value="CYCLIN-DEPENDENT KINASE INHIBITOR 2C-RELATED"/>
    <property type="match status" value="1"/>
</dbReference>
<dbReference type="PROSITE" id="PS50297">
    <property type="entry name" value="ANK_REP_REGION"/>
    <property type="match status" value="1"/>
</dbReference>
<evidence type="ECO:0000256" key="4">
    <source>
        <dbReference type="SAM" id="MobiDB-lite"/>
    </source>
</evidence>
<dbReference type="InterPro" id="IPR002110">
    <property type="entry name" value="Ankyrin_rpt"/>
</dbReference>
<evidence type="ECO:0000256" key="1">
    <source>
        <dbReference type="ARBA" id="ARBA00022737"/>
    </source>
</evidence>
<keyword evidence="1" id="KW-0677">Repeat</keyword>
<accession>A0AAE0HYW4</accession>
<feature type="region of interest" description="Disordered" evidence="4">
    <location>
        <begin position="515"/>
        <end position="544"/>
    </location>
</feature>
<dbReference type="InterPro" id="IPR036770">
    <property type="entry name" value="Ankyrin_rpt-contain_sf"/>
</dbReference>
<dbReference type="SMART" id="SM00248">
    <property type="entry name" value="ANK"/>
    <property type="match status" value="3"/>
</dbReference>